<keyword evidence="1" id="KW-0472">Membrane</keyword>
<evidence type="ECO:0000313" key="2">
    <source>
        <dbReference type="EMBL" id="SMC30070.1"/>
    </source>
</evidence>
<protein>
    <submittedName>
        <fullName evidence="2">Uncharacterized protein</fullName>
    </submittedName>
</protein>
<evidence type="ECO:0000256" key="1">
    <source>
        <dbReference type="SAM" id="Phobius"/>
    </source>
</evidence>
<evidence type="ECO:0000313" key="3">
    <source>
        <dbReference type="Proteomes" id="UP000243884"/>
    </source>
</evidence>
<reference evidence="3" key="1">
    <citation type="submission" date="2017-04" db="EMBL/GenBank/DDBJ databases">
        <authorList>
            <person name="Varghese N."/>
            <person name="Submissions S."/>
        </authorList>
    </citation>
    <scope>NUCLEOTIDE SEQUENCE [LARGE SCALE GENOMIC DNA]</scope>
    <source>
        <strain evidence="3">DSM 21500</strain>
    </source>
</reference>
<keyword evidence="1" id="KW-1133">Transmembrane helix</keyword>
<keyword evidence="1" id="KW-0812">Transmembrane</keyword>
<accession>A0A1W1Y1I1</accession>
<gene>
    <name evidence="2" type="ORF">SAMN04487984_0025</name>
</gene>
<dbReference type="RefSeq" id="WP_084097654.1">
    <property type="nucleotide sequence ID" value="NZ_FWXK01000001.1"/>
</dbReference>
<feature type="transmembrane region" description="Helical" evidence="1">
    <location>
        <begin position="12"/>
        <end position="34"/>
    </location>
</feature>
<proteinExistence type="predicted"/>
<name>A0A1W1Y1I1_9LACT</name>
<dbReference type="STRING" id="371602.SAMN04487984_0025"/>
<dbReference type="EMBL" id="FWXK01000001">
    <property type="protein sequence ID" value="SMC30070.1"/>
    <property type="molecule type" value="Genomic_DNA"/>
</dbReference>
<organism evidence="2 3">
    <name type="scientific">Aerococcus suis</name>
    <dbReference type="NCBI Taxonomy" id="371602"/>
    <lineage>
        <taxon>Bacteria</taxon>
        <taxon>Bacillati</taxon>
        <taxon>Bacillota</taxon>
        <taxon>Bacilli</taxon>
        <taxon>Lactobacillales</taxon>
        <taxon>Aerococcaceae</taxon>
        <taxon>Aerococcus</taxon>
    </lineage>
</organism>
<dbReference type="AlphaFoldDB" id="A0A1W1Y1I1"/>
<sequence>MVTKRNLKAGNILPYTLLLIIMLSNLSLLTSDYYQAKLIEKQDMMYGYQAIILTELAKKEIQNKSPSKNIVFKYNIGNVTCTKKDKWELTVHLHESNVTFTSYFIPSKSDLNE</sequence>
<dbReference type="Proteomes" id="UP000243884">
    <property type="component" value="Unassembled WGS sequence"/>
</dbReference>
<keyword evidence="3" id="KW-1185">Reference proteome</keyword>